<comment type="caution">
    <text evidence="1">The sequence shown here is derived from an EMBL/GenBank/DDBJ whole genome shotgun (WGS) entry which is preliminary data.</text>
</comment>
<proteinExistence type="predicted"/>
<name>A0A6S7G527_PARCT</name>
<protein>
    <submittedName>
        <fullName evidence="1">Uncharacterized protein</fullName>
    </submittedName>
</protein>
<dbReference type="Proteomes" id="UP001152795">
    <property type="component" value="Unassembled WGS sequence"/>
</dbReference>
<reference evidence="1" key="1">
    <citation type="submission" date="2020-04" db="EMBL/GenBank/DDBJ databases">
        <authorList>
            <person name="Alioto T."/>
            <person name="Alioto T."/>
            <person name="Gomez Garrido J."/>
        </authorList>
    </citation>
    <scope>NUCLEOTIDE SEQUENCE</scope>
    <source>
        <strain evidence="1">A484AB</strain>
    </source>
</reference>
<keyword evidence="2" id="KW-1185">Reference proteome</keyword>
<gene>
    <name evidence="1" type="ORF">PACLA_8A036283</name>
</gene>
<sequence>MSHIFFSYARVLHALSQIPYAAAIVTDVSSTYKEKIIDAVIQKEWNIIFHLSTKRDVNCEAKIDSKIALYFKKTDDGQCTNLANATIVSKLGACEATMFNQTSRNIAIGLKYYVKFPPIDPFDFKQENGDEVNSQTQTFLLTQVTMYLILFHFPNILAPSIEENTTHT</sequence>
<evidence type="ECO:0000313" key="1">
    <source>
        <dbReference type="EMBL" id="CAB3988214.1"/>
    </source>
</evidence>
<accession>A0A6S7G527</accession>
<dbReference type="EMBL" id="CACRXK020001292">
    <property type="protein sequence ID" value="CAB3988214.1"/>
    <property type="molecule type" value="Genomic_DNA"/>
</dbReference>
<organism evidence="1 2">
    <name type="scientific">Paramuricea clavata</name>
    <name type="common">Red gorgonian</name>
    <name type="synonym">Violescent sea-whip</name>
    <dbReference type="NCBI Taxonomy" id="317549"/>
    <lineage>
        <taxon>Eukaryota</taxon>
        <taxon>Metazoa</taxon>
        <taxon>Cnidaria</taxon>
        <taxon>Anthozoa</taxon>
        <taxon>Octocorallia</taxon>
        <taxon>Malacalcyonacea</taxon>
        <taxon>Plexauridae</taxon>
        <taxon>Paramuricea</taxon>
    </lineage>
</organism>
<evidence type="ECO:0000313" key="2">
    <source>
        <dbReference type="Proteomes" id="UP001152795"/>
    </source>
</evidence>
<dbReference type="AlphaFoldDB" id="A0A6S7G527"/>